<accession>A0A024EAW7</accession>
<gene>
    <name evidence="2" type="ORF">OU5_2419</name>
</gene>
<feature type="signal peptide" evidence="1">
    <location>
        <begin position="1"/>
        <end position="22"/>
    </location>
</feature>
<sequence length="209" mass="21923">MNKYITLLTATLLLTGASSVIAASSTDLTVKGLITPNACTPALAGGGIADHGKFSVQDLNPDKHTYLPEIIMQMTVNCDAATPFAISPIDNRAGTGTSGNYFGLGLINTHEKLGHFRVAPRNVMADATQAQAILSTDGGKTWLKEGSTAFWGVNNIWSVGAQGTVIAPIAMKELSLDLYVRTGIAPTNGLTLTDEVTLDGSATLQIKYL</sequence>
<organism evidence="2 3">
    <name type="scientific">Pseudomonas mandelii JR-1</name>
    <dbReference type="NCBI Taxonomy" id="1147786"/>
    <lineage>
        <taxon>Bacteria</taxon>
        <taxon>Pseudomonadati</taxon>
        <taxon>Pseudomonadota</taxon>
        <taxon>Gammaproteobacteria</taxon>
        <taxon>Pseudomonadales</taxon>
        <taxon>Pseudomonadaceae</taxon>
        <taxon>Pseudomonas</taxon>
    </lineage>
</organism>
<evidence type="ECO:0000313" key="3">
    <source>
        <dbReference type="Proteomes" id="UP000026913"/>
    </source>
</evidence>
<dbReference type="HOGENOM" id="CLU_093407_1_2_6"/>
<proteinExistence type="predicted"/>
<dbReference type="AlphaFoldDB" id="A0A024EAW7"/>
<reference evidence="2 3" key="1">
    <citation type="journal article" date="2012" name="J. Bacteriol.">
        <title>Genome sequence of cold-adapted Pseudomonas mandelii strain JR-1.</title>
        <authorList>
            <person name="Jang S.H."/>
            <person name="Kim J."/>
            <person name="Kim J."/>
            <person name="Hong S."/>
            <person name="Lee C."/>
        </authorList>
    </citation>
    <scope>NUCLEOTIDE SEQUENCE [LARGE SCALE GENOMIC DNA]</scope>
    <source>
        <strain evidence="2 3">JR-1</strain>
    </source>
</reference>
<keyword evidence="1" id="KW-0732">Signal</keyword>
<dbReference type="EMBL" id="CP005960">
    <property type="protein sequence ID" value="AHZ69498.1"/>
    <property type="molecule type" value="Genomic_DNA"/>
</dbReference>
<dbReference type="KEGG" id="pman:OU5_2419"/>
<protein>
    <recommendedName>
        <fullName evidence="4">Protein GltF</fullName>
    </recommendedName>
</protein>
<evidence type="ECO:0000313" key="2">
    <source>
        <dbReference type="EMBL" id="AHZ69498.1"/>
    </source>
</evidence>
<evidence type="ECO:0008006" key="4">
    <source>
        <dbReference type="Google" id="ProtNLM"/>
    </source>
</evidence>
<name>A0A024EAW7_9PSED</name>
<dbReference type="RefSeq" id="WP_010463081.1">
    <property type="nucleotide sequence ID" value="NZ_CP005960.1"/>
</dbReference>
<feature type="chain" id="PRO_5001528281" description="Protein GltF" evidence="1">
    <location>
        <begin position="23"/>
        <end position="209"/>
    </location>
</feature>
<dbReference type="Pfam" id="PF06551">
    <property type="entry name" value="DUF1120"/>
    <property type="match status" value="1"/>
</dbReference>
<evidence type="ECO:0000256" key="1">
    <source>
        <dbReference type="SAM" id="SignalP"/>
    </source>
</evidence>
<dbReference type="InterPro" id="IPR010546">
    <property type="entry name" value="DUF1120"/>
</dbReference>
<dbReference type="OrthoDB" id="6602106at2"/>
<dbReference type="Proteomes" id="UP000026913">
    <property type="component" value="Chromosome"/>
</dbReference>